<reference evidence="2 3" key="1">
    <citation type="submission" date="2015-09" db="EMBL/GenBank/DDBJ databases">
        <title>Atta colombica WGS genome.</title>
        <authorList>
            <person name="Nygaard S."/>
            <person name="Hu H."/>
            <person name="Boomsma J."/>
            <person name="Zhang G."/>
        </authorList>
    </citation>
    <scope>NUCLEOTIDE SEQUENCE [LARGE SCALE GENOMIC DNA]</scope>
    <source>
        <strain evidence="2">Treedump-2</strain>
        <tissue evidence="2">Whole body</tissue>
    </source>
</reference>
<dbReference type="EMBL" id="KQ976542">
    <property type="protein sequence ID" value="KYM81171.1"/>
    <property type="molecule type" value="Genomic_DNA"/>
</dbReference>
<feature type="compositionally biased region" description="Basic and acidic residues" evidence="1">
    <location>
        <begin position="138"/>
        <end position="150"/>
    </location>
</feature>
<organism evidence="2 3">
    <name type="scientific">Atta colombica</name>
    <dbReference type="NCBI Taxonomy" id="520822"/>
    <lineage>
        <taxon>Eukaryota</taxon>
        <taxon>Metazoa</taxon>
        <taxon>Ecdysozoa</taxon>
        <taxon>Arthropoda</taxon>
        <taxon>Hexapoda</taxon>
        <taxon>Insecta</taxon>
        <taxon>Pterygota</taxon>
        <taxon>Neoptera</taxon>
        <taxon>Endopterygota</taxon>
        <taxon>Hymenoptera</taxon>
        <taxon>Apocrita</taxon>
        <taxon>Aculeata</taxon>
        <taxon>Formicoidea</taxon>
        <taxon>Formicidae</taxon>
        <taxon>Myrmicinae</taxon>
        <taxon>Atta</taxon>
    </lineage>
</organism>
<keyword evidence="3" id="KW-1185">Reference proteome</keyword>
<dbReference type="Proteomes" id="UP000078540">
    <property type="component" value="Unassembled WGS sequence"/>
</dbReference>
<evidence type="ECO:0000313" key="2">
    <source>
        <dbReference type="EMBL" id="KYM81171.1"/>
    </source>
</evidence>
<feature type="region of interest" description="Disordered" evidence="1">
    <location>
        <begin position="1"/>
        <end position="27"/>
    </location>
</feature>
<name>A0A195B9G3_9HYME</name>
<feature type="compositionally biased region" description="Pro residues" evidence="1">
    <location>
        <begin position="126"/>
        <end position="137"/>
    </location>
</feature>
<sequence length="176" mass="20069">MAEEGSWLAKGDMGATDRTRQEATCEERNSRENKLRIEEPLADTLSCERRLERRAVRVLDTFCEEEKPVFWRMHLAFYCILPRKHLSRMNADCIVVAREINDDPGSKETALVDKSLARELDFSRPITPPPPPPPPPELTRERARLKERHSARCGAGGTVLSLPDHQADLVPNYKSH</sequence>
<dbReference type="AlphaFoldDB" id="A0A195B9G3"/>
<feature type="region of interest" description="Disordered" evidence="1">
    <location>
        <begin position="120"/>
        <end position="176"/>
    </location>
</feature>
<protein>
    <submittedName>
        <fullName evidence="2">Uncharacterized protein</fullName>
    </submittedName>
</protein>
<evidence type="ECO:0000256" key="1">
    <source>
        <dbReference type="SAM" id="MobiDB-lite"/>
    </source>
</evidence>
<gene>
    <name evidence="2" type="ORF">ALC53_08514</name>
</gene>
<proteinExistence type="predicted"/>
<accession>A0A195B9G3</accession>
<feature type="compositionally biased region" description="Basic and acidic residues" evidence="1">
    <location>
        <begin position="15"/>
        <end position="27"/>
    </location>
</feature>
<evidence type="ECO:0000313" key="3">
    <source>
        <dbReference type="Proteomes" id="UP000078540"/>
    </source>
</evidence>